<evidence type="ECO:0000313" key="3">
    <source>
        <dbReference type="Proteomes" id="UP000001056"/>
    </source>
</evidence>
<dbReference type="HOGENOM" id="CLU_2014986_0_0_1"/>
<sequence length="123" mass="13349">MLTARAGMMQSSPCISVLADVVSPSLRLAVVPPPCINASSTMHTMHTMHMMHNKVWKPDDVRLAVMSSPMAEDGPEASRSAPVRAQSNPAITTQPSRQNGKDLDIRVNEVTRPCSCCHWANTP</sequence>
<accession>Q2HDN2</accession>
<evidence type="ECO:0000313" key="2">
    <source>
        <dbReference type="EMBL" id="EAQ93437.1"/>
    </source>
</evidence>
<protein>
    <submittedName>
        <fullName evidence="2">Uncharacterized protein</fullName>
    </submittedName>
</protein>
<dbReference type="Proteomes" id="UP000001056">
    <property type="component" value="Unassembled WGS sequence"/>
</dbReference>
<proteinExistence type="predicted"/>
<feature type="region of interest" description="Disordered" evidence="1">
    <location>
        <begin position="70"/>
        <end position="102"/>
    </location>
</feature>
<dbReference type="RefSeq" id="XP_001220893.1">
    <property type="nucleotide sequence ID" value="XM_001220892.1"/>
</dbReference>
<reference evidence="3" key="1">
    <citation type="journal article" date="2015" name="Genome Announc.">
        <title>Draft genome sequence of the cellulolytic fungus Chaetomium globosum.</title>
        <authorList>
            <person name="Cuomo C.A."/>
            <person name="Untereiner W.A."/>
            <person name="Ma L.-J."/>
            <person name="Grabherr M."/>
            <person name="Birren B.W."/>
        </authorList>
    </citation>
    <scope>NUCLEOTIDE SEQUENCE [LARGE SCALE GENOMIC DNA]</scope>
    <source>
        <strain evidence="3">ATCC 6205 / CBS 148.51 / DSM 1962 / NBRC 6347 / NRRL 1970</strain>
    </source>
</reference>
<name>Q2HDN2_CHAGB</name>
<dbReference type="GeneID" id="4387913"/>
<organism evidence="2 3">
    <name type="scientific">Chaetomium globosum (strain ATCC 6205 / CBS 148.51 / DSM 1962 / NBRC 6347 / NRRL 1970)</name>
    <name type="common">Soil fungus</name>
    <dbReference type="NCBI Taxonomy" id="306901"/>
    <lineage>
        <taxon>Eukaryota</taxon>
        <taxon>Fungi</taxon>
        <taxon>Dikarya</taxon>
        <taxon>Ascomycota</taxon>
        <taxon>Pezizomycotina</taxon>
        <taxon>Sordariomycetes</taxon>
        <taxon>Sordariomycetidae</taxon>
        <taxon>Sordariales</taxon>
        <taxon>Chaetomiaceae</taxon>
        <taxon>Chaetomium</taxon>
    </lineage>
</organism>
<feature type="compositionally biased region" description="Polar residues" evidence="1">
    <location>
        <begin position="85"/>
        <end position="98"/>
    </location>
</feature>
<dbReference type="VEuPathDB" id="FungiDB:CHGG_01672"/>
<gene>
    <name evidence="2" type="ORF">CHGG_01672</name>
</gene>
<evidence type="ECO:0000256" key="1">
    <source>
        <dbReference type="SAM" id="MobiDB-lite"/>
    </source>
</evidence>
<dbReference type="EMBL" id="CH408029">
    <property type="protein sequence ID" value="EAQ93437.1"/>
    <property type="molecule type" value="Genomic_DNA"/>
</dbReference>
<keyword evidence="3" id="KW-1185">Reference proteome</keyword>
<dbReference type="InParanoid" id="Q2HDN2"/>
<dbReference type="AlphaFoldDB" id="Q2HDN2"/>